<comment type="caution">
    <text evidence="1">The sequence shown here is derived from an EMBL/GenBank/DDBJ whole genome shotgun (WGS) entry which is preliminary data.</text>
</comment>
<dbReference type="EMBL" id="AZHX01001717">
    <property type="protein sequence ID" value="ETX00550.1"/>
    <property type="molecule type" value="Genomic_DNA"/>
</dbReference>
<proteinExistence type="predicted"/>
<accession>W4LRN9</accession>
<sequence length="343" mass="38747">MENMPRAVMPIVLVLSVILMIPSGAWAQEEGAFWQAIRENLTVTLRSQHDGYIQASGRDPERVRNEGLLRLKYVQTFRDIVTLLAIPTVRFDDANLFQGVIDEVPDRSERANILDLEEYYLEVVSQRFDVRVGKQIYNWGKADGINPSNHLSTVDLTDLVEDRDIGIFSTRINLFLTQDVILETVWSPFFTPIRLAPRGTRFSFIPAASTVRVNPRELPRTSLANSQYALRLLAFWGPVDMSLIWYDGINDAPVSRREADGSLTPVYNKIRVLGANIAFNTGKIGWRAEVGYQLTDGRRADHFVQYVIGVDRTFADVLSDHDLYVLLQYVGLEITAVAGGSIR</sequence>
<reference evidence="1 2" key="1">
    <citation type="journal article" date="2014" name="Nature">
        <title>An environmental bacterial taxon with a large and distinct metabolic repertoire.</title>
        <authorList>
            <person name="Wilson M.C."/>
            <person name="Mori T."/>
            <person name="Ruckert C."/>
            <person name="Uria A.R."/>
            <person name="Helf M.J."/>
            <person name="Takada K."/>
            <person name="Gernert C."/>
            <person name="Steffens U.A."/>
            <person name="Heycke N."/>
            <person name="Schmitt S."/>
            <person name="Rinke C."/>
            <person name="Helfrich E.J."/>
            <person name="Brachmann A.O."/>
            <person name="Gurgui C."/>
            <person name="Wakimoto T."/>
            <person name="Kracht M."/>
            <person name="Crusemann M."/>
            <person name="Hentschel U."/>
            <person name="Abe I."/>
            <person name="Matsunaga S."/>
            <person name="Kalinowski J."/>
            <person name="Takeyama H."/>
            <person name="Piel J."/>
        </authorList>
    </citation>
    <scope>NUCLEOTIDE SEQUENCE [LARGE SCALE GENOMIC DNA]</scope>
    <source>
        <strain evidence="2">TSY2</strain>
    </source>
</reference>
<protein>
    <submittedName>
        <fullName evidence="1">Uncharacterized protein</fullName>
    </submittedName>
</protein>
<gene>
    <name evidence="1" type="ORF">ETSY2_38855</name>
</gene>
<name>W4LRN9_9BACT</name>
<dbReference type="Proteomes" id="UP000019140">
    <property type="component" value="Unassembled WGS sequence"/>
</dbReference>
<dbReference type="HOGENOM" id="CLU_808186_0_0_7"/>
<keyword evidence="2" id="KW-1185">Reference proteome</keyword>
<evidence type="ECO:0000313" key="1">
    <source>
        <dbReference type="EMBL" id="ETX00550.1"/>
    </source>
</evidence>
<dbReference type="Pfam" id="PF06980">
    <property type="entry name" value="DUF1302"/>
    <property type="match status" value="1"/>
</dbReference>
<dbReference type="InterPro" id="IPR010727">
    <property type="entry name" value="DUF1302"/>
</dbReference>
<dbReference type="AlphaFoldDB" id="W4LRN9"/>
<evidence type="ECO:0000313" key="2">
    <source>
        <dbReference type="Proteomes" id="UP000019140"/>
    </source>
</evidence>
<organism evidence="1 2">
    <name type="scientific">Candidatus Entotheonella gemina</name>
    <dbReference type="NCBI Taxonomy" id="1429439"/>
    <lineage>
        <taxon>Bacteria</taxon>
        <taxon>Pseudomonadati</taxon>
        <taxon>Nitrospinota/Tectimicrobiota group</taxon>
        <taxon>Candidatus Tectimicrobiota</taxon>
        <taxon>Candidatus Entotheonellia</taxon>
        <taxon>Candidatus Entotheonellales</taxon>
        <taxon>Candidatus Entotheonellaceae</taxon>
        <taxon>Candidatus Entotheonella</taxon>
    </lineage>
</organism>